<gene>
    <name evidence="2" type="ORF">niasHT_025393</name>
    <name evidence="1" type="ORF">niasHT_033029</name>
</gene>
<evidence type="ECO:0000313" key="2">
    <source>
        <dbReference type="EMBL" id="KAL3101411.1"/>
    </source>
</evidence>
<proteinExistence type="predicted"/>
<dbReference type="InterPro" id="IPR043472">
    <property type="entry name" value="Macro_dom-like"/>
</dbReference>
<dbReference type="Proteomes" id="UP001620626">
    <property type="component" value="Unassembled WGS sequence"/>
</dbReference>
<name>A0ABD2KEW5_9BILA</name>
<organism evidence="2 3">
    <name type="scientific">Heterodera trifolii</name>
    <dbReference type="NCBI Taxonomy" id="157864"/>
    <lineage>
        <taxon>Eukaryota</taxon>
        <taxon>Metazoa</taxon>
        <taxon>Ecdysozoa</taxon>
        <taxon>Nematoda</taxon>
        <taxon>Chromadorea</taxon>
        <taxon>Rhabditida</taxon>
        <taxon>Tylenchina</taxon>
        <taxon>Tylenchomorpha</taxon>
        <taxon>Tylenchoidea</taxon>
        <taxon>Heteroderidae</taxon>
        <taxon>Heteroderinae</taxon>
        <taxon>Heterodera</taxon>
    </lineage>
</organism>
<accession>A0ABD2KEW5</accession>
<protein>
    <submittedName>
        <fullName evidence="2">Uncharacterized protein</fullName>
    </submittedName>
</protein>
<dbReference type="PANTHER" id="PTHR16525:SF0">
    <property type="entry name" value="PROTEIN C12ORF4"/>
    <property type="match status" value="1"/>
</dbReference>
<dbReference type="EMBL" id="JBICBT010000781">
    <property type="protein sequence ID" value="KAL3101411.1"/>
    <property type="molecule type" value="Genomic_DNA"/>
</dbReference>
<evidence type="ECO:0000313" key="3">
    <source>
        <dbReference type="Proteomes" id="UP001620626"/>
    </source>
</evidence>
<comment type="caution">
    <text evidence="2">The sequence shown here is derived from an EMBL/GenBank/DDBJ whole genome shotgun (WGS) entry which is preliminary data.</text>
</comment>
<dbReference type="AlphaFoldDB" id="A0ABD2KEW5"/>
<sequence>MKVVFHVVGDRQLVEQDISSRHPCINALRNVIRLAPHSGINHITFPLLLTMTVSWCLSRAELVFKCLKGFLMEVCSSGMSTAIAGGGGAIVGASGNAVVARRILI</sequence>
<dbReference type="PANTHER" id="PTHR16525">
    <property type="entry name" value="PROTEIN C12ORF4"/>
    <property type="match status" value="1"/>
</dbReference>
<reference evidence="2 3" key="1">
    <citation type="submission" date="2024-10" db="EMBL/GenBank/DDBJ databases">
        <authorList>
            <person name="Kim D."/>
        </authorList>
    </citation>
    <scope>NUCLEOTIDE SEQUENCE [LARGE SCALE GENOMIC DNA]</scope>
    <source>
        <strain evidence="2">BH-2024</strain>
    </source>
</reference>
<evidence type="ECO:0000313" key="1">
    <source>
        <dbReference type="EMBL" id="KAL3078670.1"/>
    </source>
</evidence>
<dbReference type="InterPro" id="IPR019311">
    <property type="entry name" value="Fy-3"/>
</dbReference>
<dbReference type="Pfam" id="PF10154">
    <property type="entry name" value="Fy-3"/>
    <property type="match status" value="1"/>
</dbReference>
<dbReference type="Gene3D" id="3.40.220.10">
    <property type="entry name" value="Leucine Aminopeptidase, subunit E, domain 1"/>
    <property type="match status" value="1"/>
</dbReference>
<dbReference type="EMBL" id="JBICBT010001200">
    <property type="protein sequence ID" value="KAL3078670.1"/>
    <property type="molecule type" value="Genomic_DNA"/>
</dbReference>
<keyword evidence="3" id="KW-1185">Reference proteome</keyword>